<evidence type="ECO:0000256" key="9">
    <source>
        <dbReference type="SAM" id="MobiDB-lite"/>
    </source>
</evidence>
<dbReference type="HAMAP" id="MF_01107">
    <property type="entry name" value="ArgD_aminotrans_3"/>
    <property type="match status" value="1"/>
</dbReference>
<dbReference type="InterPro" id="IPR049704">
    <property type="entry name" value="Aminotrans_3_PPA_site"/>
</dbReference>
<dbReference type="HAMAP" id="MF_00601">
    <property type="entry name" value="EutC"/>
    <property type="match status" value="1"/>
</dbReference>
<proteinExistence type="inferred from homology"/>
<feature type="compositionally biased region" description="Basic residues" evidence="9">
    <location>
        <begin position="1680"/>
        <end position="1695"/>
    </location>
</feature>
<dbReference type="Pfam" id="PF05985">
    <property type="entry name" value="EutC"/>
    <property type="match status" value="1"/>
</dbReference>
<organism evidence="10">
    <name type="scientific">Tanacetum cinerariifolium</name>
    <name type="common">Dalmatian daisy</name>
    <name type="synonym">Chrysanthemum cinerariifolium</name>
    <dbReference type="NCBI Taxonomy" id="118510"/>
    <lineage>
        <taxon>Eukaryota</taxon>
        <taxon>Viridiplantae</taxon>
        <taxon>Streptophyta</taxon>
        <taxon>Embryophyta</taxon>
        <taxon>Tracheophyta</taxon>
        <taxon>Spermatophyta</taxon>
        <taxon>Magnoliopsida</taxon>
        <taxon>eudicotyledons</taxon>
        <taxon>Gunneridae</taxon>
        <taxon>Pentapetalae</taxon>
        <taxon>asterids</taxon>
        <taxon>campanulids</taxon>
        <taxon>Asterales</taxon>
        <taxon>Asteraceae</taxon>
        <taxon>Asteroideae</taxon>
        <taxon>Anthemideae</taxon>
        <taxon>Anthemidinae</taxon>
        <taxon>Tanacetum</taxon>
    </lineage>
</organism>
<dbReference type="InterPro" id="IPR016181">
    <property type="entry name" value="Acyl_CoA_acyltransferase"/>
</dbReference>
<dbReference type="InterPro" id="IPR004636">
    <property type="entry name" value="AcOrn/SuccOrn_fam"/>
</dbReference>
<dbReference type="GO" id="GO:0006526">
    <property type="term" value="P:L-arginine biosynthetic process"/>
    <property type="evidence" value="ECO:0007669"/>
    <property type="project" value="UniProtKB-UniPathway"/>
</dbReference>
<keyword evidence="7" id="KW-0663">Pyridoxal phosphate</keyword>
<dbReference type="EMBL" id="BKCJ010000001">
    <property type="protein sequence ID" value="GEU28150.1"/>
    <property type="molecule type" value="Genomic_DNA"/>
</dbReference>
<dbReference type="GO" id="GO:0009853">
    <property type="term" value="P:photorespiration"/>
    <property type="evidence" value="ECO:0007669"/>
    <property type="project" value="UniProtKB-KW"/>
</dbReference>
<evidence type="ECO:0000313" key="10">
    <source>
        <dbReference type="EMBL" id="GEU28150.1"/>
    </source>
</evidence>
<evidence type="ECO:0000256" key="8">
    <source>
        <dbReference type="ARBA" id="ARBA00023238"/>
    </source>
</evidence>
<dbReference type="InterPro" id="IPR005814">
    <property type="entry name" value="Aminotrans_3"/>
</dbReference>
<keyword evidence="6 10" id="KW-0808">Transferase</keyword>
<evidence type="ECO:0000256" key="2">
    <source>
        <dbReference type="ARBA" id="ARBA00001933"/>
    </source>
</evidence>
<dbReference type="GO" id="GO:0008851">
    <property type="term" value="F:ethanolamine ammonia-lyase activity"/>
    <property type="evidence" value="ECO:0007669"/>
    <property type="project" value="InterPro"/>
</dbReference>
<feature type="compositionally biased region" description="Basic residues" evidence="9">
    <location>
        <begin position="1630"/>
        <end position="1643"/>
    </location>
</feature>
<gene>
    <name evidence="10" type="ORF">Tci_000128</name>
</gene>
<dbReference type="GO" id="GO:0006527">
    <property type="term" value="P:L-arginine catabolic process"/>
    <property type="evidence" value="ECO:0007669"/>
    <property type="project" value="InterPro"/>
</dbReference>
<feature type="region of interest" description="Disordered" evidence="9">
    <location>
        <begin position="867"/>
        <end position="896"/>
    </location>
</feature>
<reference evidence="10" key="1">
    <citation type="journal article" date="2019" name="Sci. Rep.">
        <title>Draft genome of Tanacetum cinerariifolium, the natural source of mosquito coil.</title>
        <authorList>
            <person name="Yamashiro T."/>
            <person name="Shiraishi A."/>
            <person name="Satake H."/>
            <person name="Nakayama K."/>
        </authorList>
    </citation>
    <scope>NUCLEOTIDE SEQUENCE</scope>
</reference>
<sequence length="1740" mass="185865">MTDKLDDHGLVTANPWQALQRFTAARIALGRSGVSQPTAPQLAFQLAHAQARDAVHRALDHEALAAGASSIGAPCLQLHSAAGSRAAYLQRPDLGRRLDDDARTLLAAHAGKYDLAIVIADGLSALAIEQNAVPFLQALLPELVAQSWTLAPLAIVRQGRVAVGDEVGALLGARMALVLIGERPGLSSPDSMGLYLTWAPQAGLSDASRNCISNVRPAGLRYPEAASKLLYLLTEARRRALSGVALKDETPEAADLPGTLRNFLLTERTSSADSSMTSCSDPSPIRKSMLRALRSVLSVVGSYKGESTGDRSLASSRALEDATADLDFAMVHPVFRLAVHDLRVVAGARQHVKACHFVHDAGKQGRFGIEVGDAARDHLRQCGHVGCVLPQLVDLLLEQGIGDFAADLAHDQRGYQRLQRAHAQALHGGAHAGDVTARAVVGHRVGNCNGACGQQRVCLYQLGSRFHMAVGIVQQLLQPQRRVDVGGEIEFAAARLRSNGAVPEAAARGPGRHQIARRRGQTSAPGPDRCALAPPSRRRGVAAGLLFAEDGVVAVGVVHALELVHQAQVFQFFDRVHVAVGLGCADQAEDFAIFIAHADQQLFQPHFVLGRNVEQQVADNVFVEFRRLDAIDQRSFQMISLVESEVGAAAEHGVAVGSQAHEERALVAVAARAFHQPFLFQTLDHAGERALGDQGFLAQFLVRHAGRVAQPAGHFSNIVRPWGMIIAGSRFAAGAAAAPVAGERGRSGRHHLGRPGGAGPARLEHGLAGGGRIGPHAGARAGPRRHRALPHGRLLGRRGRRRAVAGRSGRDGRGAGGAAVGPVCGNGKHHRARGAEPASVRTRRPSPELLRRRRQHRFFADADRAPVRRHGAGHHQGKPVHRARAQPRRAPAHRPAGALRRLAAAPVGSGDADGNQYRGTAVHRRHRQPGGLVAAATGTAVQAIPRQPAIALLPRAAPATGAPAAAGDQPLDRAGGADVRLFVGLAFFHGVWRAFWQYPARGTPAQTIRLSARHRLHSGVATPHRTRTFDEVLVPTYAPAAMVPVRGSGLDLWDQNGKHYLDFTSGIAVNSLGHCNPVVVEALTRQANTLWHLGNGYTNEPVLRLGLALTEATFADRAFFCNSGAEANEAALKLARKYAHAKFGPHKSRIVSCLQSFHGRTLFTVSVGGQSKYTEGFEPLPPSIDHIVYNDIEAARAAITDDVCAVIVEPLQGEGGVVPGDKAYLQALRELCDQTGAVLIFDEVQCGMGRTGDLFHYMTYGITPDVLTSAKALGNGYPVAAMLTTHELGAVLGVGSHGTTYGGNPLAATVALTVLETINQPAFLARVKQAGEKLRGTMEKLVADYPQVFTLVRGAGLLLGVVVTDGWKGRSKDIQKAAEANGLMVLIAGMDVLRLAPALIVSDEQIAEADRILRLSIDGLLKARESIERLSSATALLEQTLPVLPMDPRVRGDDGSPVPGFTQGVPMYVVRPVELADIAALEALAAVPMPGVHTLPKTREKILAMIECSIASFAAQVDIPSEEAYLLVLEKQAESLADRRIVGTAAIFAAAGSNGTYFSFPVELLRGRPRTGFRRSGAAVARAPDVCRARAPPVFRPLLRAAGRRHRHWRRLAVLGCAGPQILPDGFPRCRTRDRRRPQPHPHRGADAPLSRVRAAAARRRPGSHGPDPPVGRAGVQPAHGRRLRGRRLHRHLRRRPDPAGPQKFAAHLYGRAAAARGHGAGRARSRPRATRALRRVVRR</sequence>
<feature type="compositionally biased region" description="Basic residues" evidence="9">
    <location>
        <begin position="867"/>
        <end position="892"/>
    </location>
</feature>
<dbReference type="NCBIfam" id="NF002325">
    <property type="entry name" value="PRK01278.1"/>
    <property type="match status" value="1"/>
</dbReference>
<comment type="pathway">
    <text evidence="3">Amino-acid biosynthesis; L-arginine biosynthesis; N(2)-acetyl-L-ornithine from L-glutamate: step 4/4.</text>
</comment>
<feature type="region of interest" description="Disordered" evidence="9">
    <location>
        <begin position="1716"/>
        <end position="1740"/>
    </location>
</feature>
<dbReference type="Gene3D" id="3.40.50.11240">
    <property type="entry name" value="Ethanolamine ammonia-lyase light chain (EutC)"/>
    <property type="match status" value="1"/>
</dbReference>
<dbReference type="NCBIfam" id="NF003468">
    <property type="entry name" value="PRK05093.1"/>
    <property type="match status" value="1"/>
</dbReference>
<dbReference type="Pfam" id="PF00202">
    <property type="entry name" value="Aminotran_3"/>
    <property type="match status" value="1"/>
</dbReference>
<comment type="catalytic activity">
    <reaction evidence="1">
        <text>glyoxylate + L-alanine = glycine + pyruvate</text>
        <dbReference type="Rhea" id="RHEA:24248"/>
        <dbReference type="ChEBI" id="CHEBI:15361"/>
        <dbReference type="ChEBI" id="CHEBI:36655"/>
        <dbReference type="ChEBI" id="CHEBI:57305"/>
        <dbReference type="ChEBI" id="CHEBI:57972"/>
        <dbReference type="EC" id="2.6.1.44"/>
    </reaction>
</comment>
<feature type="region of interest" description="Disordered" evidence="9">
    <location>
        <begin position="1626"/>
        <end position="1704"/>
    </location>
</feature>
<name>A0A699GEE3_TANCI</name>
<dbReference type="InterPro" id="IPR042255">
    <property type="entry name" value="EutC_N"/>
</dbReference>
<dbReference type="NCBIfam" id="TIGR00707">
    <property type="entry name" value="argD"/>
    <property type="match status" value="1"/>
</dbReference>
<comment type="caution">
    <text evidence="10">The sequence shown here is derived from an EMBL/GenBank/DDBJ whole genome shotgun (WGS) entry which is preliminary data.</text>
</comment>
<dbReference type="Gene3D" id="3.90.1150.10">
    <property type="entry name" value="Aspartate Aminotransferase, domain 1"/>
    <property type="match status" value="1"/>
</dbReference>
<dbReference type="GO" id="GO:0008453">
    <property type="term" value="F:alanine-glyoxylate transaminase activity"/>
    <property type="evidence" value="ECO:0007669"/>
    <property type="project" value="UniProtKB-EC"/>
</dbReference>
<evidence type="ECO:0000256" key="4">
    <source>
        <dbReference type="ARBA" id="ARBA00008954"/>
    </source>
</evidence>
<feature type="region of interest" description="Disordered" evidence="9">
    <location>
        <begin position="799"/>
        <end position="844"/>
    </location>
</feature>
<feature type="compositionally biased region" description="Basic residues" evidence="9">
    <location>
        <begin position="1720"/>
        <end position="1740"/>
    </location>
</feature>
<evidence type="ECO:0000256" key="3">
    <source>
        <dbReference type="ARBA" id="ARBA00005024"/>
    </source>
</evidence>
<dbReference type="InterPro" id="IPR009246">
    <property type="entry name" value="EutC"/>
</dbReference>
<dbReference type="GO" id="GO:0030170">
    <property type="term" value="F:pyridoxal phosphate binding"/>
    <property type="evidence" value="ECO:0007669"/>
    <property type="project" value="InterPro"/>
</dbReference>
<evidence type="ECO:0000256" key="1">
    <source>
        <dbReference type="ARBA" id="ARBA00001781"/>
    </source>
</evidence>
<dbReference type="SUPFAM" id="SSF53383">
    <property type="entry name" value="PLP-dependent transferases"/>
    <property type="match status" value="1"/>
</dbReference>
<dbReference type="FunFam" id="3.40.640.10:FF:000004">
    <property type="entry name" value="Acetylornithine aminotransferase"/>
    <property type="match status" value="1"/>
</dbReference>
<dbReference type="SUPFAM" id="SSF55729">
    <property type="entry name" value="Acyl-CoA N-acyltransferases (Nat)"/>
    <property type="match status" value="1"/>
</dbReference>
<comment type="similarity">
    <text evidence="4">Belongs to the class-III pyridoxal-phosphate-dependent aminotransferase family.</text>
</comment>
<dbReference type="UniPathway" id="UPA00068">
    <property type="reaction ID" value="UER00109"/>
</dbReference>
<dbReference type="NCBIfam" id="NF003971">
    <property type="entry name" value="PRK05465.1"/>
    <property type="match status" value="1"/>
</dbReference>
<keyword evidence="8" id="KW-0601">Photorespiration</keyword>
<evidence type="ECO:0000256" key="6">
    <source>
        <dbReference type="ARBA" id="ARBA00022679"/>
    </source>
</evidence>
<feature type="region of interest" description="Disordered" evidence="9">
    <location>
        <begin position="502"/>
        <end position="529"/>
    </location>
</feature>
<dbReference type="InterPro" id="IPR015424">
    <property type="entry name" value="PyrdxlP-dep_Trfase"/>
</dbReference>
<keyword evidence="5 10" id="KW-0032">Aminotransferase</keyword>
<dbReference type="Pfam" id="PF04958">
    <property type="entry name" value="AstA"/>
    <property type="match status" value="1"/>
</dbReference>
<dbReference type="InterPro" id="IPR050103">
    <property type="entry name" value="Class-III_PLP-dep_AT"/>
</dbReference>
<dbReference type="InterPro" id="IPR015422">
    <property type="entry name" value="PyrdxlP-dep_Trfase_small"/>
</dbReference>
<dbReference type="InterPro" id="IPR007041">
    <property type="entry name" value="Arg_succinylTrfase_AstA/AruG"/>
</dbReference>
<protein>
    <submittedName>
        <fullName evidence="10">Acetylornithine aminotransferase, mitochondrial</fullName>
    </submittedName>
</protein>
<accession>A0A699GEE3</accession>
<dbReference type="GO" id="GO:0042802">
    <property type="term" value="F:identical protein binding"/>
    <property type="evidence" value="ECO:0007669"/>
    <property type="project" value="TreeGrafter"/>
</dbReference>
<dbReference type="InterPro" id="IPR042251">
    <property type="entry name" value="EutC_C"/>
</dbReference>
<dbReference type="Gene3D" id="3.40.640.10">
    <property type="entry name" value="Type I PLP-dependent aspartate aminotransferase-like (Major domain)"/>
    <property type="match status" value="1"/>
</dbReference>
<feature type="compositionally biased region" description="Basic residues" evidence="9">
    <location>
        <begin position="510"/>
        <end position="520"/>
    </location>
</feature>
<comment type="cofactor">
    <cofactor evidence="2">
        <name>pyridoxal 5'-phosphate</name>
        <dbReference type="ChEBI" id="CHEBI:597326"/>
    </cofactor>
</comment>
<dbReference type="GO" id="GO:0008791">
    <property type="term" value="F:arginine N-succinyltransferase activity"/>
    <property type="evidence" value="ECO:0007669"/>
    <property type="project" value="InterPro"/>
</dbReference>
<dbReference type="CDD" id="cd00610">
    <property type="entry name" value="OAT_like"/>
    <property type="match status" value="1"/>
</dbReference>
<evidence type="ECO:0000256" key="5">
    <source>
        <dbReference type="ARBA" id="ARBA00022576"/>
    </source>
</evidence>
<dbReference type="Gene3D" id="1.10.30.40">
    <property type="entry name" value="Ethanolamine ammonia-lyase light chain (EutC), N-terminal domain"/>
    <property type="match status" value="1"/>
</dbReference>
<evidence type="ECO:0000256" key="7">
    <source>
        <dbReference type="ARBA" id="ARBA00022898"/>
    </source>
</evidence>
<dbReference type="PANTHER" id="PTHR11986:SF113">
    <property type="entry name" value="SUCCINYLORNITHINE TRANSAMINASE"/>
    <property type="match status" value="1"/>
</dbReference>
<dbReference type="PROSITE" id="PS00600">
    <property type="entry name" value="AA_TRANSFER_CLASS_3"/>
    <property type="match status" value="1"/>
</dbReference>
<dbReference type="InterPro" id="IPR015421">
    <property type="entry name" value="PyrdxlP-dep_Trfase_major"/>
</dbReference>
<dbReference type="PANTHER" id="PTHR11986">
    <property type="entry name" value="AMINOTRANSFERASE CLASS III"/>
    <property type="match status" value="1"/>
</dbReference>